<comment type="caution">
    <text evidence="2">The sequence shown here is derived from an EMBL/GenBank/DDBJ whole genome shotgun (WGS) entry which is preliminary data.</text>
</comment>
<sequence length="179" mass="20220">MTRALTRLIAPLLALFALLSGPAAMAAVEIHFHSFNGSVFGRYPHTFIVLDGTLEADGRVIEENYGFSAQSSTAAVLGGWAAHMVYVEKDEYIRKTNRHFSLKLSDKQYFQIVEEVRKWKNEPGKRYSLGSRNCIHFVGEMAKILGLKVEYPSNMLRRPKRWLNHVTGLNPELGAARIK</sequence>
<dbReference type="InterPro" id="IPR042266">
    <property type="entry name" value="PPPDE_sf"/>
</dbReference>
<dbReference type="STRING" id="1044.EH31_14825"/>
<dbReference type="EMBL" id="JMIW01000007">
    <property type="protein sequence ID" value="KEO88713.1"/>
    <property type="molecule type" value="Genomic_DNA"/>
</dbReference>
<dbReference type="Proteomes" id="UP000027647">
    <property type="component" value="Unassembled WGS sequence"/>
</dbReference>
<reference evidence="2 3" key="1">
    <citation type="submission" date="2014-04" db="EMBL/GenBank/DDBJ databases">
        <title>A comprehensive comparison of genomes of Erythrobacter spp. strains.</title>
        <authorList>
            <person name="Zheng Q."/>
        </authorList>
    </citation>
    <scope>NUCLEOTIDE SEQUENCE [LARGE SCALE GENOMIC DNA]</scope>
    <source>
        <strain evidence="2 3">DSM 6997</strain>
    </source>
</reference>
<dbReference type="AlphaFoldDB" id="A0A074MA53"/>
<evidence type="ECO:0000313" key="3">
    <source>
        <dbReference type="Proteomes" id="UP000027647"/>
    </source>
</evidence>
<evidence type="ECO:0000313" key="2">
    <source>
        <dbReference type="EMBL" id="KEO88713.1"/>
    </source>
</evidence>
<name>A0A074MA53_ERYLO</name>
<keyword evidence="3" id="KW-1185">Reference proteome</keyword>
<keyword evidence="1" id="KW-0732">Signal</keyword>
<dbReference type="RefSeq" id="WP_034961436.1">
    <property type="nucleotide sequence ID" value="NZ_JMIW01000007.1"/>
</dbReference>
<evidence type="ECO:0008006" key="4">
    <source>
        <dbReference type="Google" id="ProtNLM"/>
    </source>
</evidence>
<organism evidence="2 3">
    <name type="scientific">Erythrobacter longus</name>
    <dbReference type="NCBI Taxonomy" id="1044"/>
    <lineage>
        <taxon>Bacteria</taxon>
        <taxon>Pseudomonadati</taxon>
        <taxon>Pseudomonadota</taxon>
        <taxon>Alphaproteobacteria</taxon>
        <taxon>Sphingomonadales</taxon>
        <taxon>Erythrobacteraceae</taxon>
        <taxon>Erythrobacter/Porphyrobacter group</taxon>
        <taxon>Erythrobacter</taxon>
    </lineage>
</organism>
<protein>
    <recommendedName>
        <fullName evidence="4">LRAT domain-containing protein</fullName>
    </recommendedName>
</protein>
<feature type="signal peptide" evidence="1">
    <location>
        <begin position="1"/>
        <end position="26"/>
    </location>
</feature>
<accession>A0A074MA53</accession>
<evidence type="ECO:0000256" key="1">
    <source>
        <dbReference type="SAM" id="SignalP"/>
    </source>
</evidence>
<dbReference type="Gene3D" id="3.90.1720.30">
    <property type="entry name" value="PPPDE domains"/>
    <property type="match status" value="1"/>
</dbReference>
<dbReference type="eggNOG" id="ENOG5032PFJ">
    <property type="taxonomic scope" value="Bacteria"/>
</dbReference>
<gene>
    <name evidence="2" type="ORF">EH31_14825</name>
</gene>
<feature type="chain" id="PRO_5001699127" description="LRAT domain-containing protein" evidence="1">
    <location>
        <begin position="27"/>
        <end position="179"/>
    </location>
</feature>
<proteinExistence type="predicted"/>